<feature type="compositionally biased region" description="Basic and acidic residues" evidence="1">
    <location>
        <begin position="84"/>
        <end position="98"/>
    </location>
</feature>
<organism evidence="2 3">
    <name type="scientific">Mortierella isabellina</name>
    <name type="common">Filamentous fungus</name>
    <name type="synonym">Umbelopsis isabellina</name>
    <dbReference type="NCBI Taxonomy" id="91625"/>
    <lineage>
        <taxon>Eukaryota</taxon>
        <taxon>Fungi</taxon>
        <taxon>Fungi incertae sedis</taxon>
        <taxon>Mucoromycota</taxon>
        <taxon>Mucoromycotina</taxon>
        <taxon>Umbelopsidomycetes</taxon>
        <taxon>Umbelopsidales</taxon>
        <taxon>Umbelopsidaceae</taxon>
        <taxon>Umbelopsis</taxon>
    </lineage>
</organism>
<name>A0A8H7PLX7_MORIS</name>
<feature type="compositionally biased region" description="Low complexity" evidence="1">
    <location>
        <begin position="37"/>
        <end position="49"/>
    </location>
</feature>
<dbReference type="EMBL" id="JAEPQZ010000011">
    <property type="protein sequence ID" value="KAG2175636.1"/>
    <property type="molecule type" value="Genomic_DNA"/>
</dbReference>
<keyword evidence="3" id="KW-1185">Reference proteome</keyword>
<gene>
    <name evidence="2" type="ORF">INT43_001283</name>
</gene>
<dbReference type="AlphaFoldDB" id="A0A8H7PLX7"/>
<feature type="region of interest" description="Disordered" evidence="1">
    <location>
        <begin position="1"/>
        <end position="125"/>
    </location>
</feature>
<dbReference type="Proteomes" id="UP000654370">
    <property type="component" value="Unassembled WGS sequence"/>
</dbReference>
<sequence length="125" mass="13187">MPSVSTPTPATAGADGPTSSPSSHPEYLNRVISRFGHSMSSHQQSSLSQTLIPALQTSRQGGLESKTPMDDISRPFNTASNISKSDENNRKNDQEAQRRQHAVASIAAATTTTTTTTTTPTTTAS</sequence>
<feature type="compositionally biased region" description="Low complexity" evidence="1">
    <location>
        <begin position="107"/>
        <end position="125"/>
    </location>
</feature>
<evidence type="ECO:0000313" key="3">
    <source>
        <dbReference type="Proteomes" id="UP000654370"/>
    </source>
</evidence>
<reference evidence="2" key="1">
    <citation type="submission" date="2020-12" db="EMBL/GenBank/DDBJ databases">
        <title>Metabolic potential, ecology and presence of endohyphal bacteria is reflected in genomic diversity of Mucoromycotina.</title>
        <authorList>
            <person name="Muszewska A."/>
            <person name="Okrasinska A."/>
            <person name="Steczkiewicz K."/>
            <person name="Drgas O."/>
            <person name="Orlowska M."/>
            <person name="Perlinska-Lenart U."/>
            <person name="Aleksandrzak-Piekarczyk T."/>
            <person name="Szatraj K."/>
            <person name="Zielenkiewicz U."/>
            <person name="Pilsyk S."/>
            <person name="Malc E."/>
            <person name="Mieczkowski P."/>
            <person name="Kruszewska J.S."/>
            <person name="Biernat P."/>
            <person name="Pawlowska J."/>
        </authorList>
    </citation>
    <scope>NUCLEOTIDE SEQUENCE</scope>
    <source>
        <strain evidence="2">WA0000067209</strain>
    </source>
</reference>
<evidence type="ECO:0000313" key="2">
    <source>
        <dbReference type="EMBL" id="KAG2175636.1"/>
    </source>
</evidence>
<evidence type="ECO:0000256" key="1">
    <source>
        <dbReference type="SAM" id="MobiDB-lite"/>
    </source>
</evidence>
<protein>
    <submittedName>
        <fullName evidence="2">Uncharacterized protein</fullName>
    </submittedName>
</protein>
<comment type="caution">
    <text evidence="2">The sequence shown here is derived from an EMBL/GenBank/DDBJ whole genome shotgun (WGS) entry which is preliminary data.</text>
</comment>
<dbReference type="OrthoDB" id="2417678at2759"/>
<accession>A0A8H7PLX7</accession>
<proteinExistence type="predicted"/>